<evidence type="ECO:0000256" key="1">
    <source>
        <dbReference type="SAM" id="Phobius"/>
    </source>
</evidence>
<protein>
    <submittedName>
        <fullName evidence="2">Uncharacterized protein</fullName>
    </submittedName>
</protein>
<sequence>MYIGILSIFVAIICLVIHKKKSTIINKIEVIRQILWLEAGFFLIVYFITDSHWYRATWQIFLLLASLSNLYKRK</sequence>
<name>A0ABN1IRJ5_9CLOT</name>
<dbReference type="RefSeq" id="WP_343767047.1">
    <property type="nucleotide sequence ID" value="NZ_BAAACF010000001.1"/>
</dbReference>
<reference evidence="2 3" key="1">
    <citation type="journal article" date="2019" name="Int. J. Syst. Evol. Microbiol.">
        <title>The Global Catalogue of Microorganisms (GCM) 10K type strain sequencing project: providing services to taxonomists for standard genome sequencing and annotation.</title>
        <authorList>
            <consortium name="The Broad Institute Genomics Platform"/>
            <consortium name="The Broad Institute Genome Sequencing Center for Infectious Disease"/>
            <person name="Wu L."/>
            <person name="Ma J."/>
        </authorList>
    </citation>
    <scope>NUCLEOTIDE SEQUENCE [LARGE SCALE GENOMIC DNA]</scope>
    <source>
        <strain evidence="2 3">JCM 1405</strain>
    </source>
</reference>
<keyword evidence="1" id="KW-1133">Transmembrane helix</keyword>
<feature type="transmembrane region" description="Helical" evidence="1">
    <location>
        <begin position="30"/>
        <end position="48"/>
    </location>
</feature>
<proteinExistence type="predicted"/>
<dbReference type="EMBL" id="BAAACF010000001">
    <property type="protein sequence ID" value="GAA0719955.1"/>
    <property type="molecule type" value="Genomic_DNA"/>
</dbReference>
<evidence type="ECO:0000313" key="2">
    <source>
        <dbReference type="EMBL" id="GAA0719955.1"/>
    </source>
</evidence>
<gene>
    <name evidence="2" type="ORF">GCM10008905_08620</name>
</gene>
<dbReference type="Proteomes" id="UP001500339">
    <property type="component" value="Unassembled WGS sequence"/>
</dbReference>
<feature type="transmembrane region" description="Helical" evidence="1">
    <location>
        <begin position="54"/>
        <end position="71"/>
    </location>
</feature>
<evidence type="ECO:0000313" key="3">
    <source>
        <dbReference type="Proteomes" id="UP001500339"/>
    </source>
</evidence>
<comment type="caution">
    <text evidence="2">The sequence shown here is derived from an EMBL/GenBank/DDBJ whole genome shotgun (WGS) entry which is preliminary data.</text>
</comment>
<keyword evidence="1" id="KW-0812">Transmembrane</keyword>
<organism evidence="2 3">
    <name type="scientific">Clostridium malenominatum</name>
    <dbReference type="NCBI Taxonomy" id="1539"/>
    <lineage>
        <taxon>Bacteria</taxon>
        <taxon>Bacillati</taxon>
        <taxon>Bacillota</taxon>
        <taxon>Clostridia</taxon>
        <taxon>Eubacteriales</taxon>
        <taxon>Clostridiaceae</taxon>
        <taxon>Clostridium</taxon>
    </lineage>
</organism>
<keyword evidence="3" id="KW-1185">Reference proteome</keyword>
<keyword evidence="1" id="KW-0472">Membrane</keyword>
<accession>A0ABN1IRJ5</accession>